<feature type="transmembrane region" description="Helical" evidence="1">
    <location>
        <begin position="147"/>
        <end position="165"/>
    </location>
</feature>
<gene>
    <name evidence="2" type="ORF">E6K76_06805</name>
</gene>
<accession>A0A538T5C3</accession>
<evidence type="ECO:0000313" key="3">
    <source>
        <dbReference type="Proteomes" id="UP000316852"/>
    </source>
</evidence>
<feature type="transmembrane region" description="Helical" evidence="1">
    <location>
        <begin position="105"/>
        <end position="126"/>
    </location>
</feature>
<dbReference type="EMBL" id="VBOW01000029">
    <property type="protein sequence ID" value="TMQ58827.1"/>
    <property type="molecule type" value="Genomic_DNA"/>
</dbReference>
<name>A0A538T5C3_UNCEI</name>
<organism evidence="2 3">
    <name type="scientific">Eiseniibacteriota bacterium</name>
    <dbReference type="NCBI Taxonomy" id="2212470"/>
    <lineage>
        <taxon>Bacteria</taxon>
        <taxon>Candidatus Eiseniibacteriota</taxon>
    </lineage>
</organism>
<keyword evidence="1" id="KW-0812">Transmembrane</keyword>
<protein>
    <submittedName>
        <fullName evidence="2">Uncharacterized protein</fullName>
    </submittedName>
</protein>
<dbReference type="AlphaFoldDB" id="A0A538T5C3"/>
<dbReference type="Proteomes" id="UP000316852">
    <property type="component" value="Unassembled WGS sequence"/>
</dbReference>
<feature type="transmembrane region" description="Helical" evidence="1">
    <location>
        <begin position="35"/>
        <end position="55"/>
    </location>
</feature>
<feature type="transmembrane region" description="Helical" evidence="1">
    <location>
        <begin position="67"/>
        <end position="85"/>
    </location>
</feature>
<comment type="caution">
    <text evidence="2">The sequence shown here is derived from an EMBL/GenBank/DDBJ whole genome shotgun (WGS) entry which is preliminary data.</text>
</comment>
<reference evidence="2 3" key="1">
    <citation type="journal article" date="2019" name="Nat. Microbiol.">
        <title>Mediterranean grassland soil C-N compound turnover is dependent on rainfall and depth, and is mediated by genomically divergent microorganisms.</title>
        <authorList>
            <person name="Diamond S."/>
            <person name="Andeer P.F."/>
            <person name="Li Z."/>
            <person name="Crits-Christoph A."/>
            <person name="Burstein D."/>
            <person name="Anantharaman K."/>
            <person name="Lane K.R."/>
            <person name="Thomas B.C."/>
            <person name="Pan C."/>
            <person name="Northen T.R."/>
            <person name="Banfield J.F."/>
        </authorList>
    </citation>
    <scope>NUCLEOTIDE SEQUENCE [LARGE SCALE GENOMIC DNA]</scope>
    <source>
        <strain evidence="2">WS_6</strain>
    </source>
</reference>
<sequence>MAHEVLGHGLACALTGVRALSLSTVALQTGTSSRFVAAAGSIANVVVGALAMWLFRRGTTFSALRYFLWLFTSVNLLNGTGYLLFSGVLDLGDWAVVISGLQPHGAWRAVITVAGAALYFGAVRLISANAISLVRNGQVDRKEWPRLVFPAYVAGGLLLVAGSTLNRVGPSLILLSGVSSGFGAMAGLLFVPRLVEERTVGSAGVAGPVSPLRFSPGWVVAGILVALVFVALLGPGIRFSGSHE</sequence>
<feature type="transmembrane region" description="Helical" evidence="1">
    <location>
        <begin position="171"/>
        <end position="191"/>
    </location>
</feature>
<evidence type="ECO:0000256" key="1">
    <source>
        <dbReference type="SAM" id="Phobius"/>
    </source>
</evidence>
<evidence type="ECO:0000313" key="2">
    <source>
        <dbReference type="EMBL" id="TMQ58827.1"/>
    </source>
</evidence>
<proteinExistence type="predicted"/>
<feature type="transmembrane region" description="Helical" evidence="1">
    <location>
        <begin position="218"/>
        <end position="237"/>
    </location>
</feature>
<keyword evidence="1" id="KW-1133">Transmembrane helix</keyword>
<keyword evidence="1" id="KW-0472">Membrane</keyword>